<feature type="compositionally biased region" description="Low complexity" evidence="1">
    <location>
        <begin position="29"/>
        <end position="42"/>
    </location>
</feature>
<dbReference type="Proteomes" id="UP000253303">
    <property type="component" value="Unassembled WGS sequence"/>
</dbReference>
<feature type="signal peptide" evidence="2">
    <location>
        <begin position="1"/>
        <end position="22"/>
    </location>
</feature>
<evidence type="ECO:0000313" key="3">
    <source>
        <dbReference type="EMBL" id="RBQ19408.1"/>
    </source>
</evidence>
<comment type="caution">
    <text evidence="3">The sequence shown here is derived from an EMBL/GenBank/DDBJ whole genome shotgun (WGS) entry which is preliminary data.</text>
</comment>
<dbReference type="PROSITE" id="PS51257">
    <property type="entry name" value="PROKAR_LIPOPROTEIN"/>
    <property type="match status" value="1"/>
</dbReference>
<evidence type="ECO:0000256" key="2">
    <source>
        <dbReference type="SAM" id="SignalP"/>
    </source>
</evidence>
<name>A0A366LZK0_9ACTN</name>
<sequence>MGRVVVLAAGFALVAGGCSSGAAGGGGSARATPGTSTSAAPKPAVPRQASVKWADRMCQVTKLLATMKKNSAHEVADIADPPEDALIGPDFTAMGYLSEMSSSLDEVAKKVGEVRPLGIAPADRLHDDLAKEIERVHLGVTGLNDPGELADPMDGSADRAERVGRLIASLETPRPGLAAVTAAEPELSAAYRLAPGCAPPKPLPRAADGTNVGACKDGTCEILVKKQTRLVVRGWTLRVSLTEDKATVRNHDADGAVGEISMAAGGRGTFADGNGAEVTIRAVAVNKDGAVLKIRAK</sequence>
<gene>
    <name evidence="3" type="ORF">DP939_15945</name>
</gene>
<evidence type="ECO:0000256" key="1">
    <source>
        <dbReference type="SAM" id="MobiDB-lite"/>
    </source>
</evidence>
<reference evidence="3 4" key="1">
    <citation type="submission" date="2018-06" db="EMBL/GenBank/DDBJ databases">
        <title>Sphaerisporangium craniellae sp. nov., isolated from a marine sponge in the South China Sea.</title>
        <authorList>
            <person name="Li L."/>
        </authorList>
    </citation>
    <scope>NUCLEOTIDE SEQUENCE [LARGE SCALE GENOMIC DNA]</scope>
    <source>
        <strain evidence="3 4">LHW63015</strain>
    </source>
</reference>
<proteinExistence type="predicted"/>
<dbReference type="EMBL" id="QMEY01000005">
    <property type="protein sequence ID" value="RBQ19408.1"/>
    <property type="molecule type" value="Genomic_DNA"/>
</dbReference>
<keyword evidence="2" id="KW-0732">Signal</keyword>
<feature type="region of interest" description="Disordered" evidence="1">
    <location>
        <begin position="24"/>
        <end position="50"/>
    </location>
</feature>
<keyword evidence="4" id="KW-1185">Reference proteome</keyword>
<accession>A0A366LZK0</accession>
<protein>
    <submittedName>
        <fullName evidence="3">Uncharacterized protein</fullName>
    </submittedName>
</protein>
<evidence type="ECO:0000313" key="4">
    <source>
        <dbReference type="Proteomes" id="UP000253303"/>
    </source>
</evidence>
<feature type="chain" id="PRO_5017017038" evidence="2">
    <location>
        <begin position="23"/>
        <end position="297"/>
    </location>
</feature>
<organism evidence="3 4">
    <name type="scientific">Spongiactinospora rosea</name>
    <dbReference type="NCBI Taxonomy" id="2248750"/>
    <lineage>
        <taxon>Bacteria</taxon>
        <taxon>Bacillati</taxon>
        <taxon>Actinomycetota</taxon>
        <taxon>Actinomycetes</taxon>
        <taxon>Streptosporangiales</taxon>
        <taxon>Streptosporangiaceae</taxon>
        <taxon>Spongiactinospora</taxon>
    </lineage>
</organism>
<dbReference type="AlphaFoldDB" id="A0A366LZK0"/>